<protein>
    <recommendedName>
        <fullName evidence="3">SalK</fullName>
    </recommendedName>
</protein>
<dbReference type="Proteomes" id="UP001595872">
    <property type="component" value="Unassembled WGS sequence"/>
</dbReference>
<sequence length="285" mass="30528">MDESLPRRLWTLFEPVHAITYFAPECSEANKRIGLRGYWMGYFGSRAAPMGAVPAGVVTATFHGFHPSRVERAIPDAWTFASPEQIITARAGAAAAALRRIYPQADETAALANPLIERVVREADPSGRPLFAANRALPWPDDPVAALWQGTTSLREERGDGHVGILTAEGLDGCEANILAGATSENSPSDWLKEARAWPDAEWTAAQDRLKARGLLDPRGTATAEAHSLKAHIESRTDALAARPLRALTDPDHLAKALEPLALAVAASGDLPFPNPMGVPRPAAS</sequence>
<dbReference type="NCBIfam" id="NF047719">
    <property type="entry name" value="SCO6745_fam_HTH"/>
    <property type="match status" value="1"/>
</dbReference>
<evidence type="ECO:0000313" key="1">
    <source>
        <dbReference type="EMBL" id="MFC4906439.1"/>
    </source>
</evidence>
<name>A0ABV9TS82_9ACTN</name>
<comment type="caution">
    <text evidence="1">The sequence shown here is derived from an EMBL/GenBank/DDBJ whole genome shotgun (WGS) entry which is preliminary data.</text>
</comment>
<reference evidence="2" key="1">
    <citation type="journal article" date="2019" name="Int. J. Syst. Evol. Microbiol.">
        <title>The Global Catalogue of Microorganisms (GCM) 10K type strain sequencing project: providing services to taxonomists for standard genome sequencing and annotation.</title>
        <authorList>
            <consortium name="The Broad Institute Genomics Platform"/>
            <consortium name="The Broad Institute Genome Sequencing Center for Infectious Disease"/>
            <person name="Wu L."/>
            <person name="Ma J."/>
        </authorList>
    </citation>
    <scope>NUCLEOTIDE SEQUENCE [LARGE SCALE GENOMIC DNA]</scope>
    <source>
        <strain evidence="2">KLKA75</strain>
    </source>
</reference>
<keyword evidence="2" id="KW-1185">Reference proteome</keyword>
<organism evidence="1 2">
    <name type="scientific">Actinomadura gamaensis</name>
    <dbReference type="NCBI Taxonomy" id="1763541"/>
    <lineage>
        <taxon>Bacteria</taxon>
        <taxon>Bacillati</taxon>
        <taxon>Actinomycetota</taxon>
        <taxon>Actinomycetes</taxon>
        <taxon>Streptosporangiales</taxon>
        <taxon>Thermomonosporaceae</taxon>
        <taxon>Actinomadura</taxon>
    </lineage>
</organism>
<dbReference type="Pfam" id="PF21863">
    <property type="entry name" value="HTH_67"/>
    <property type="match status" value="1"/>
</dbReference>
<evidence type="ECO:0000313" key="2">
    <source>
        <dbReference type="Proteomes" id="UP001595872"/>
    </source>
</evidence>
<dbReference type="EMBL" id="JBHSIT010000001">
    <property type="protein sequence ID" value="MFC4906439.1"/>
    <property type="molecule type" value="Genomic_DNA"/>
</dbReference>
<proteinExistence type="predicted"/>
<dbReference type="InterPro" id="IPR054058">
    <property type="entry name" value="HTH_67"/>
</dbReference>
<evidence type="ECO:0008006" key="3">
    <source>
        <dbReference type="Google" id="ProtNLM"/>
    </source>
</evidence>
<gene>
    <name evidence="1" type="ORF">ACFPCY_03835</name>
</gene>
<accession>A0ABV9TS82</accession>
<dbReference type="RefSeq" id="WP_378252136.1">
    <property type="nucleotide sequence ID" value="NZ_JBHSIT010000001.1"/>
</dbReference>